<keyword evidence="1" id="KW-0808">Transferase</keyword>
<feature type="domain" description="Deacetylase sirtuin-type" evidence="3">
    <location>
        <begin position="1"/>
        <end position="171"/>
    </location>
</feature>
<dbReference type="GO" id="GO:0070403">
    <property type="term" value="F:NAD+ binding"/>
    <property type="evidence" value="ECO:0007669"/>
    <property type="project" value="InterPro"/>
</dbReference>
<gene>
    <name evidence="4" type="ORF">S01H1_20156</name>
</gene>
<dbReference type="AlphaFoldDB" id="X0U066"/>
<proteinExistence type="predicted"/>
<reference evidence="4" key="1">
    <citation type="journal article" date="2014" name="Front. Microbiol.">
        <title>High frequency of phylogenetically diverse reductive dehalogenase-homologous genes in deep subseafloor sedimentary metagenomes.</title>
        <authorList>
            <person name="Kawai M."/>
            <person name="Futagami T."/>
            <person name="Toyoda A."/>
            <person name="Takaki Y."/>
            <person name="Nishi S."/>
            <person name="Hori S."/>
            <person name="Arai W."/>
            <person name="Tsubouchi T."/>
            <person name="Morono Y."/>
            <person name="Uchiyama I."/>
            <person name="Ito T."/>
            <person name="Fujiyama A."/>
            <person name="Inagaki F."/>
            <person name="Takami H."/>
        </authorList>
    </citation>
    <scope>NUCLEOTIDE SEQUENCE</scope>
    <source>
        <strain evidence="4">Expedition CK06-06</strain>
    </source>
</reference>
<accession>X0U066</accession>
<dbReference type="Gene3D" id="3.40.50.1220">
    <property type="entry name" value="TPP-binding domain"/>
    <property type="match status" value="1"/>
</dbReference>
<name>X0U066_9ZZZZ</name>
<dbReference type="PROSITE" id="PS50305">
    <property type="entry name" value="SIRTUIN"/>
    <property type="match status" value="1"/>
</dbReference>
<dbReference type="PANTHER" id="PTHR11085:SF10">
    <property type="entry name" value="NAD-DEPENDENT PROTEIN DEACYLASE SIRTUIN-5, MITOCHONDRIAL-RELATED"/>
    <property type="match status" value="1"/>
</dbReference>
<dbReference type="InterPro" id="IPR029035">
    <property type="entry name" value="DHS-like_NAD/FAD-binding_dom"/>
</dbReference>
<comment type="caution">
    <text evidence="4">The sequence shown here is derived from an EMBL/GenBank/DDBJ whole genome shotgun (WGS) entry which is preliminary data.</text>
</comment>
<sequence length="171" mass="19423">MDELIEKAARIILGSKLMLALTGAGISVESGIPDFRSRGGLWDRFDPEEYATIYAFRKTPEKVWQMLKEMEGIVDKARPNEAHIGLAELERMGLLQCISTQNVDNLHQEAGSRDVIEYHGNSRSLICLWCNKRYDYREKKGEYPPKCECGKILKPDVIFFGEAIPPSAMTR</sequence>
<keyword evidence="2" id="KW-0520">NAD</keyword>
<dbReference type="PANTHER" id="PTHR11085">
    <property type="entry name" value="NAD-DEPENDENT PROTEIN DEACYLASE SIRTUIN-5, MITOCHONDRIAL-RELATED"/>
    <property type="match status" value="1"/>
</dbReference>
<dbReference type="CDD" id="cd01407">
    <property type="entry name" value="SIR2-fam"/>
    <property type="match status" value="1"/>
</dbReference>
<dbReference type="InterPro" id="IPR050134">
    <property type="entry name" value="NAD-dep_sirtuin_deacylases"/>
</dbReference>
<dbReference type="SUPFAM" id="SSF52467">
    <property type="entry name" value="DHS-like NAD/FAD-binding domain"/>
    <property type="match status" value="1"/>
</dbReference>
<evidence type="ECO:0000256" key="2">
    <source>
        <dbReference type="ARBA" id="ARBA00023027"/>
    </source>
</evidence>
<evidence type="ECO:0000313" key="4">
    <source>
        <dbReference type="EMBL" id="GAF98889.1"/>
    </source>
</evidence>
<dbReference type="InterPro" id="IPR026591">
    <property type="entry name" value="Sirtuin_cat_small_dom_sf"/>
</dbReference>
<organism evidence="4">
    <name type="scientific">marine sediment metagenome</name>
    <dbReference type="NCBI Taxonomy" id="412755"/>
    <lineage>
        <taxon>unclassified sequences</taxon>
        <taxon>metagenomes</taxon>
        <taxon>ecological metagenomes</taxon>
    </lineage>
</organism>
<dbReference type="InterPro" id="IPR003000">
    <property type="entry name" value="Sirtuin"/>
</dbReference>
<dbReference type="Pfam" id="PF02146">
    <property type="entry name" value="SIR2"/>
    <property type="match status" value="1"/>
</dbReference>
<dbReference type="EMBL" id="BARS01010987">
    <property type="protein sequence ID" value="GAF98889.1"/>
    <property type="molecule type" value="Genomic_DNA"/>
</dbReference>
<feature type="non-terminal residue" evidence="4">
    <location>
        <position position="171"/>
    </location>
</feature>
<dbReference type="GO" id="GO:0017136">
    <property type="term" value="F:histone deacetylase activity, NAD-dependent"/>
    <property type="evidence" value="ECO:0007669"/>
    <property type="project" value="TreeGrafter"/>
</dbReference>
<evidence type="ECO:0000256" key="1">
    <source>
        <dbReference type="ARBA" id="ARBA00022679"/>
    </source>
</evidence>
<evidence type="ECO:0000259" key="3">
    <source>
        <dbReference type="PROSITE" id="PS50305"/>
    </source>
</evidence>
<dbReference type="InterPro" id="IPR026590">
    <property type="entry name" value="Ssirtuin_cat_dom"/>
</dbReference>
<protein>
    <recommendedName>
        <fullName evidence="3">Deacetylase sirtuin-type domain-containing protein</fullName>
    </recommendedName>
</protein>
<dbReference type="Gene3D" id="3.30.1600.10">
    <property type="entry name" value="SIR2/SIRT2 'Small Domain"/>
    <property type="match status" value="1"/>
</dbReference>